<dbReference type="InterPro" id="IPR051616">
    <property type="entry name" value="Cul2-RING_E3_ligase_SR"/>
</dbReference>
<gene>
    <name evidence="2" type="ORF">APUU_21596A</name>
</gene>
<dbReference type="Pfam" id="PF00023">
    <property type="entry name" value="Ank"/>
    <property type="match status" value="1"/>
</dbReference>
<dbReference type="RefSeq" id="XP_041553358.1">
    <property type="nucleotide sequence ID" value="XM_041700365.1"/>
</dbReference>
<evidence type="ECO:0000313" key="2">
    <source>
        <dbReference type="EMBL" id="BCS21164.1"/>
    </source>
</evidence>
<dbReference type="InterPro" id="IPR036770">
    <property type="entry name" value="Ankyrin_rpt-contain_sf"/>
</dbReference>
<protein>
    <recommendedName>
        <fullName evidence="4">Ankyrin repeat-containing domain protein</fullName>
    </recommendedName>
</protein>
<dbReference type="OrthoDB" id="366390at2759"/>
<dbReference type="PROSITE" id="PS50297">
    <property type="entry name" value="ANK_REP_REGION"/>
    <property type="match status" value="1"/>
</dbReference>
<dbReference type="Gene3D" id="1.25.40.20">
    <property type="entry name" value="Ankyrin repeat-containing domain"/>
    <property type="match status" value="1"/>
</dbReference>
<dbReference type="GeneID" id="64971169"/>
<name>A0A7R7XIC9_9EURO</name>
<keyword evidence="3" id="KW-1185">Reference proteome</keyword>
<dbReference type="PANTHER" id="PTHR46224:SF64">
    <property type="entry name" value="IQ MOTIF AND ANKYRIN REPEAT DOMAIN-CONTAINING PROTEIN 1"/>
    <property type="match status" value="1"/>
</dbReference>
<dbReference type="AlphaFoldDB" id="A0A7R7XIC9"/>
<dbReference type="PANTHER" id="PTHR46224">
    <property type="entry name" value="ANKYRIN REPEAT FAMILY PROTEIN"/>
    <property type="match status" value="1"/>
</dbReference>
<dbReference type="Pfam" id="PF12796">
    <property type="entry name" value="Ank_2"/>
    <property type="match status" value="1"/>
</dbReference>
<evidence type="ECO:0000256" key="1">
    <source>
        <dbReference type="PROSITE-ProRule" id="PRU00023"/>
    </source>
</evidence>
<dbReference type="EMBL" id="AP024444">
    <property type="protein sequence ID" value="BCS21164.1"/>
    <property type="molecule type" value="Genomic_DNA"/>
</dbReference>
<dbReference type="PROSITE" id="PS50088">
    <property type="entry name" value="ANK_REPEAT"/>
    <property type="match status" value="1"/>
</dbReference>
<evidence type="ECO:0008006" key="4">
    <source>
        <dbReference type="Google" id="ProtNLM"/>
    </source>
</evidence>
<sequence>MHIWWLTSYLRQQRPTVRPLAEFPAELIELIGDASHSQSDLLALSQTSRRIYEILEPRFVPFNIKNHRCSGLRWAAGRGDIALVKAFLRRPDVDVNISKFGNSLAFNTEVYDMSMLTLGTKPHAPLRIAIEAGHEDIAVLLLDHGADLRWAAPSSPASLLNDVARKGQVTLARKLIEMGVESPHPTIAVNTGNIPMFELLLAAWEKHTSPLSPSSMSYLLDRAVQRGHMGIVRALLARGAHVDGVSLALFQTHLYDAIEGRKTELVELLLEHGANLCHHLLSLECTLEFGDYSLPRPRGDAEQRRGIVRVLRKASTAIQDYKQREMLDKIFTRWE</sequence>
<dbReference type="SMART" id="SM00248">
    <property type="entry name" value="ANK"/>
    <property type="match status" value="4"/>
</dbReference>
<keyword evidence="1" id="KW-0040">ANK repeat</keyword>
<reference evidence="2" key="1">
    <citation type="submission" date="2021-01" db="EMBL/GenBank/DDBJ databases">
        <authorList>
            <consortium name="Aspergillus puulaauensis MK2 genome sequencing consortium"/>
            <person name="Kazuki M."/>
            <person name="Futagami T."/>
        </authorList>
    </citation>
    <scope>NUCLEOTIDE SEQUENCE</scope>
    <source>
        <strain evidence="2">MK2</strain>
    </source>
</reference>
<dbReference type="Proteomes" id="UP000654913">
    <property type="component" value="Chromosome 2"/>
</dbReference>
<accession>A0A7R7XIC9</accession>
<organism evidence="2 3">
    <name type="scientific">Aspergillus puulaauensis</name>
    <dbReference type="NCBI Taxonomy" id="1220207"/>
    <lineage>
        <taxon>Eukaryota</taxon>
        <taxon>Fungi</taxon>
        <taxon>Dikarya</taxon>
        <taxon>Ascomycota</taxon>
        <taxon>Pezizomycotina</taxon>
        <taxon>Eurotiomycetes</taxon>
        <taxon>Eurotiomycetidae</taxon>
        <taxon>Eurotiales</taxon>
        <taxon>Aspergillaceae</taxon>
        <taxon>Aspergillus</taxon>
    </lineage>
</organism>
<reference evidence="2" key="2">
    <citation type="submission" date="2021-02" db="EMBL/GenBank/DDBJ databases">
        <title>Aspergillus puulaauensis MK2 genome sequence.</title>
        <authorList>
            <person name="Futagami T."/>
            <person name="Mori K."/>
            <person name="Kadooka C."/>
            <person name="Tanaka T."/>
        </authorList>
    </citation>
    <scope>NUCLEOTIDE SEQUENCE</scope>
    <source>
        <strain evidence="2">MK2</strain>
    </source>
</reference>
<proteinExistence type="predicted"/>
<feature type="repeat" description="ANK" evidence="1">
    <location>
        <begin position="121"/>
        <end position="148"/>
    </location>
</feature>
<dbReference type="KEGG" id="apuu:APUU_21596A"/>
<evidence type="ECO:0000313" key="3">
    <source>
        <dbReference type="Proteomes" id="UP000654913"/>
    </source>
</evidence>
<dbReference type="InterPro" id="IPR002110">
    <property type="entry name" value="Ankyrin_rpt"/>
</dbReference>
<dbReference type="SUPFAM" id="SSF48403">
    <property type="entry name" value="Ankyrin repeat"/>
    <property type="match status" value="1"/>
</dbReference>